<feature type="compositionally biased region" description="Basic and acidic residues" evidence="1">
    <location>
        <begin position="207"/>
        <end position="225"/>
    </location>
</feature>
<dbReference type="Proteomes" id="UP000324222">
    <property type="component" value="Unassembled WGS sequence"/>
</dbReference>
<feature type="compositionally biased region" description="Low complexity" evidence="1">
    <location>
        <begin position="145"/>
        <end position="163"/>
    </location>
</feature>
<organism evidence="2 3">
    <name type="scientific">Portunus trituberculatus</name>
    <name type="common">Swimming crab</name>
    <name type="synonym">Neptunus trituberculatus</name>
    <dbReference type="NCBI Taxonomy" id="210409"/>
    <lineage>
        <taxon>Eukaryota</taxon>
        <taxon>Metazoa</taxon>
        <taxon>Ecdysozoa</taxon>
        <taxon>Arthropoda</taxon>
        <taxon>Crustacea</taxon>
        <taxon>Multicrustacea</taxon>
        <taxon>Malacostraca</taxon>
        <taxon>Eumalacostraca</taxon>
        <taxon>Eucarida</taxon>
        <taxon>Decapoda</taxon>
        <taxon>Pleocyemata</taxon>
        <taxon>Brachyura</taxon>
        <taxon>Eubrachyura</taxon>
        <taxon>Portunoidea</taxon>
        <taxon>Portunidae</taxon>
        <taxon>Portuninae</taxon>
        <taxon>Portunus</taxon>
    </lineage>
</organism>
<feature type="region of interest" description="Disordered" evidence="1">
    <location>
        <begin position="127"/>
        <end position="225"/>
    </location>
</feature>
<feature type="compositionally biased region" description="Polar residues" evidence="1">
    <location>
        <begin position="127"/>
        <end position="143"/>
    </location>
</feature>
<feature type="region of interest" description="Disordered" evidence="1">
    <location>
        <begin position="41"/>
        <end position="80"/>
    </location>
</feature>
<feature type="compositionally biased region" description="Polar residues" evidence="1">
    <location>
        <begin position="98"/>
        <end position="107"/>
    </location>
</feature>
<dbReference type="OrthoDB" id="6360807at2759"/>
<name>A0A5B7KE68_PORTR</name>
<proteinExistence type="predicted"/>
<reference evidence="2 3" key="1">
    <citation type="submission" date="2019-05" db="EMBL/GenBank/DDBJ databases">
        <title>Another draft genome of Portunus trituberculatus and its Hox gene families provides insights of decapod evolution.</title>
        <authorList>
            <person name="Jeong J.-H."/>
            <person name="Song I."/>
            <person name="Kim S."/>
            <person name="Choi T."/>
            <person name="Kim D."/>
            <person name="Ryu S."/>
            <person name="Kim W."/>
        </authorList>
    </citation>
    <scope>NUCLEOTIDE SEQUENCE [LARGE SCALE GENOMIC DNA]</scope>
    <source>
        <tissue evidence="2">Muscle</tissue>
    </source>
</reference>
<keyword evidence="3" id="KW-1185">Reference proteome</keyword>
<evidence type="ECO:0000256" key="1">
    <source>
        <dbReference type="SAM" id="MobiDB-lite"/>
    </source>
</evidence>
<feature type="compositionally biased region" description="Low complexity" evidence="1">
    <location>
        <begin position="180"/>
        <end position="189"/>
    </location>
</feature>
<feature type="region of interest" description="Disordered" evidence="1">
    <location>
        <begin position="88"/>
        <end position="107"/>
    </location>
</feature>
<comment type="caution">
    <text evidence="2">The sequence shown here is derived from an EMBL/GenBank/DDBJ whole genome shotgun (WGS) entry which is preliminary data.</text>
</comment>
<sequence length="225" mass="24362">MYVSACYFTSTAENESIRDAFLPAGGAGRQHTYTPLAPRRLTPIKIPCPRPPSRSPDAAAAQQDHFESPTASTTSSLCDQDRRSHNLMTTTKNKHVSEASTSSDLSNTATCDASAKLKINCSSNTVRSPVSEQSFQLPITSPCDSPGLLQPLPSSSLTLSQQQEAQHDQARADDPLQEFSGSSGYNSSSPDQDMTRDPRNDVLWSEKTAEGEDDPSKRKPETGEQ</sequence>
<protein>
    <submittedName>
        <fullName evidence="2">Uncharacterized protein</fullName>
    </submittedName>
</protein>
<dbReference type="EMBL" id="VSRR010135689">
    <property type="protein sequence ID" value="MPD03329.1"/>
    <property type="molecule type" value="Genomic_DNA"/>
</dbReference>
<feature type="compositionally biased region" description="Polar residues" evidence="1">
    <location>
        <begin position="69"/>
        <end position="78"/>
    </location>
</feature>
<dbReference type="AlphaFoldDB" id="A0A5B7KE68"/>
<feature type="compositionally biased region" description="Basic and acidic residues" evidence="1">
    <location>
        <begin position="165"/>
        <end position="174"/>
    </location>
</feature>
<evidence type="ECO:0000313" key="3">
    <source>
        <dbReference type="Proteomes" id="UP000324222"/>
    </source>
</evidence>
<accession>A0A5B7KE68</accession>
<gene>
    <name evidence="2" type="ORF">E2C01_098961</name>
</gene>
<evidence type="ECO:0000313" key="2">
    <source>
        <dbReference type="EMBL" id="MPD03329.1"/>
    </source>
</evidence>